<reference evidence="1 2" key="1">
    <citation type="submission" date="2016-11" db="EMBL/GenBank/DDBJ databases">
        <authorList>
            <person name="Jaros S."/>
            <person name="Januszkiewicz K."/>
            <person name="Wedrychowicz H."/>
        </authorList>
    </citation>
    <scope>NUCLEOTIDE SEQUENCE [LARGE SCALE GENOMIC DNA]</scope>
</reference>
<dbReference type="Proteomes" id="UP000249464">
    <property type="component" value="Unassembled WGS sequence"/>
</dbReference>
<dbReference type="AlphaFoldDB" id="A0A2X0LY02"/>
<proteinExistence type="predicted"/>
<gene>
    <name evidence="1" type="primary">BQ5605_C015g07987</name>
    <name evidence="1" type="ORF">BQ5605_C015G07987</name>
</gene>
<organism evidence="1 2">
    <name type="scientific">Microbotryum silenes-dioicae</name>
    <dbReference type="NCBI Taxonomy" id="796604"/>
    <lineage>
        <taxon>Eukaryota</taxon>
        <taxon>Fungi</taxon>
        <taxon>Dikarya</taxon>
        <taxon>Basidiomycota</taxon>
        <taxon>Pucciniomycotina</taxon>
        <taxon>Microbotryomycetes</taxon>
        <taxon>Microbotryales</taxon>
        <taxon>Microbotryaceae</taxon>
        <taxon>Microbotryum</taxon>
    </lineage>
</organism>
<accession>A0A2X0LY02</accession>
<evidence type="ECO:0000313" key="2">
    <source>
        <dbReference type="Proteomes" id="UP000249464"/>
    </source>
</evidence>
<evidence type="ECO:0000313" key="1">
    <source>
        <dbReference type="EMBL" id="SGY18136.1"/>
    </source>
</evidence>
<keyword evidence="2" id="KW-1185">Reference proteome</keyword>
<sequence length="439" mass="49173">MLWRGGGVTGGIVEASNTVADVVHGDLWEDKHGRGTRRPVGRQTRTKRLCYLSDTLRDETAQVLPTVQEGGSFRWIKTKTRAAQDGTLLPSGLKVFYANAQIILTVLHVLSFDMRPQWFIKANTVAREFVFQAREDGGLGLISIGDIVCSVALRVCDAVAGSDEAIWVPLARESWRSLVAATAIFSSRARVEKLYRDSTRWGPVIAAARVTVPTIKSELLTLPELLSLPPRLPSLYAEGAKHAYDDADAVAQFAQIVGLYWRDEGKGWAIKLRAKALLSKTAVRPARIPSTEAPHPRCFNFFRLTRPSLFASFVGVVRFPGKVDRLHDRFESAVEPGTHWRLMYDVTSTRKRQHTQGHASSPSWSYSASFWGRALHILLDKLGIEEADVVPSTFIQEQLTMGLPLLRGCGRITLKWMWVRLACVIGFQRLHLVRWRVHQ</sequence>
<protein>
    <submittedName>
        <fullName evidence="1">BQ5605_C015g07987 protein</fullName>
    </submittedName>
</protein>
<dbReference type="EMBL" id="FQNC01000015">
    <property type="protein sequence ID" value="SGY18136.1"/>
    <property type="molecule type" value="Genomic_DNA"/>
</dbReference>
<name>A0A2X0LY02_9BASI</name>